<keyword evidence="2" id="KW-0819">tRNA processing</keyword>
<comment type="similarity">
    <text evidence="1">Belongs to the SEN54 family.</text>
</comment>
<dbReference type="PANTHER" id="PTHR21027">
    <property type="entry name" value="TRNA-SPLICING ENDONUCLEASE SUBUNIT SEN54"/>
    <property type="match status" value="1"/>
</dbReference>
<keyword evidence="5" id="KW-1185">Reference proteome</keyword>
<feature type="domain" description="tRNA-splicing endonuclease subunit Sen54 N-terminal" evidence="3">
    <location>
        <begin position="6"/>
        <end position="55"/>
    </location>
</feature>
<comment type="caution">
    <text evidence="4">The sequence shown here is derived from an EMBL/GenBank/DDBJ whole genome shotgun (WGS) entry which is preliminary data.</text>
</comment>
<dbReference type="Pfam" id="PF12928">
    <property type="entry name" value="tRNA_int_end_N2"/>
    <property type="match status" value="1"/>
</dbReference>
<evidence type="ECO:0000256" key="2">
    <source>
        <dbReference type="ARBA" id="ARBA00022694"/>
    </source>
</evidence>
<proteinExistence type="inferred from homology"/>
<evidence type="ECO:0000313" key="5">
    <source>
        <dbReference type="Proteomes" id="UP000708208"/>
    </source>
</evidence>
<dbReference type="EMBL" id="CAJVCH010552229">
    <property type="protein sequence ID" value="CAG7829604.1"/>
    <property type="molecule type" value="Genomic_DNA"/>
</dbReference>
<evidence type="ECO:0000313" key="4">
    <source>
        <dbReference type="EMBL" id="CAG7829604.1"/>
    </source>
</evidence>
<dbReference type="OrthoDB" id="408683at2759"/>
<dbReference type="AlphaFoldDB" id="A0A8J2PQL6"/>
<sequence length="111" mass="12673">DHVDSAQICPDSKRIRLVSTRTNIGKNHGYTLGGKTYLYPEEALYFLEIGKLEILLDRISLSVERGRSLLLKADHTPNDSFDGSACVVSEYTVYKYLAKQGYRPRRPNYVF</sequence>
<feature type="non-terminal residue" evidence="4">
    <location>
        <position position="111"/>
    </location>
</feature>
<evidence type="ECO:0000256" key="1">
    <source>
        <dbReference type="ARBA" id="ARBA00005736"/>
    </source>
</evidence>
<evidence type="ECO:0000259" key="3">
    <source>
        <dbReference type="Pfam" id="PF12928"/>
    </source>
</evidence>
<dbReference type="Proteomes" id="UP000708208">
    <property type="component" value="Unassembled WGS sequence"/>
</dbReference>
<reference evidence="4" key="1">
    <citation type="submission" date="2021-06" db="EMBL/GenBank/DDBJ databases">
        <authorList>
            <person name="Hodson N. C."/>
            <person name="Mongue J. A."/>
            <person name="Jaron S. K."/>
        </authorList>
    </citation>
    <scope>NUCLEOTIDE SEQUENCE</scope>
</reference>
<gene>
    <name evidence="4" type="ORF">AFUS01_LOCUS39463</name>
</gene>
<dbReference type="InterPro" id="IPR024337">
    <property type="entry name" value="tRNA_splic_suSen54"/>
</dbReference>
<name>A0A8J2PQL6_9HEXA</name>
<dbReference type="InterPro" id="IPR024336">
    <property type="entry name" value="tRNA_splic_suSen54_N"/>
</dbReference>
<dbReference type="GO" id="GO:0000214">
    <property type="term" value="C:tRNA-intron endonuclease complex"/>
    <property type="evidence" value="ECO:0007669"/>
    <property type="project" value="TreeGrafter"/>
</dbReference>
<organism evidence="4 5">
    <name type="scientific">Allacma fusca</name>
    <dbReference type="NCBI Taxonomy" id="39272"/>
    <lineage>
        <taxon>Eukaryota</taxon>
        <taxon>Metazoa</taxon>
        <taxon>Ecdysozoa</taxon>
        <taxon>Arthropoda</taxon>
        <taxon>Hexapoda</taxon>
        <taxon>Collembola</taxon>
        <taxon>Symphypleona</taxon>
        <taxon>Sminthuridae</taxon>
        <taxon>Allacma</taxon>
    </lineage>
</organism>
<dbReference type="GO" id="GO:0000379">
    <property type="term" value="P:tRNA-type intron splice site recognition and cleavage"/>
    <property type="evidence" value="ECO:0007669"/>
    <property type="project" value="TreeGrafter"/>
</dbReference>
<protein>
    <recommendedName>
        <fullName evidence="3">tRNA-splicing endonuclease subunit Sen54 N-terminal domain-containing protein</fullName>
    </recommendedName>
</protein>
<feature type="non-terminal residue" evidence="4">
    <location>
        <position position="1"/>
    </location>
</feature>
<dbReference type="PANTHER" id="PTHR21027:SF1">
    <property type="entry name" value="TRNA-SPLICING ENDONUCLEASE SUBUNIT SEN54"/>
    <property type="match status" value="1"/>
</dbReference>
<accession>A0A8J2PQL6</accession>